<evidence type="ECO:0000313" key="1">
    <source>
        <dbReference type="EMBL" id="MBD2279952.1"/>
    </source>
</evidence>
<gene>
    <name evidence="1" type="ORF">H6F99_17180</name>
</gene>
<reference evidence="1 2" key="1">
    <citation type="journal article" date="2020" name="ISME J.">
        <title>Comparative genomics reveals insights into cyanobacterial evolution and habitat adaptation.</title>
        <authorList>
            <person name="Chen M.Y."/>
            <person name="Teng W.K."/>
            <person name="Zhao L."/>
            <person name="Hu C.X."/>
            <person name="Zhou Y.K."/>
            <person name="Han B.P."/>
            <person name="Song L.R."/>
            <person name="Shu W.S."/>
        </authorList>
    </citation>
    <scope>NUCLEOTIDE SEQUENCE [LARGE SCALE GENOMIC DNA]</scope>
    <source>
        <strain evidence="1 2">FACHB-1040</strain>
    </source>
</reference>
<keyword evidence="2" id="KW-1185">Reference proteome</keyword>
<comment type="caution">
    <text evidence="1">The sequence shown here is derived from an EMBL/GenBank/DDBJ whole genome shotgun (WGS) entry which is preliminary data.</text>
</comment>
<organism evidence="1 2">
    <name type="scientific">Aphanizomenon flos-aquae FACHB-1040</name>
    <dbReference type="NCBI Taxonomy" id="2692887"/>
    <lineage>
        <taxon>Bacteria</taxon>
        <taxon>Bacillati</taxon>
        <taxon>Cyanobacteriota</taxon>
        <taxon>Cyanophyceae</taxon>
        <taxon>Nostocales</taxon>
        <taxon>Aphanizomenonaceae</taxon>
        <taxon>Aphanizomenon</taxon>
    </lineage>
</organism>
<name>A0ABR8C1Q7_APHFL</name>
<dbReference type="EMBL" id="JACJQT010000047">
    <property type="protein sequence ID" value="MBD2279952.1"/>
    <property type="molecule type" value="Genomic_DNA"/>
</dbReference>
<dbReference type="RefSeq" id="WP_190383683.1">
    <property type="nucleotide sequence ID" value="NZ_JACJQT010000047.1"/>
</dbReference>
<protein>
    <submittedName>
        <fullName evidence="1">Uncharacterized protein</fullName>
    </submittedName>
</protein>
<accession>A0ABR8C1Q7</accession>
<sequence length="61" mass="6944">MSDIAILKEMIQETATVSLENDLDGRNKVILREPKPPNYYVTIYGMPDDDNVIIINADEFT</sequence>
<proteinExistence type="predicted"/>
<evidence type="ECO:0000313" key="2">
    <source>
        <dbReference type="Proteomes" id="UP000606721"/>
    </source>
</evidence>
<dbReference type="Proteomes" id="UP000606721">
    <property type="component" value="Unassembled WGS sequence"/>
</dbReference>